<evidence type="ECO:0000313" key="4">
    <source>
        <dbReference type="Proteomes" id="UP000576152"/>
    </source>
</evidence>
<dbReference type="InterPro" id="IPR016176">
    <property type="entry name" value="Cbl-dep_enz_cat"/>
</dbReference>
<organism evidence="3 4">
    <name type="scientific">Limimaricola variabilis</name>
    <dbReference type="NCBI Taxonomy" id="1492771"/>
    <lineage>
        <taxon>Bacteria</taxon>
        <taxon>Pseudomonadati</taxon>
        <taxon>Pseudomonadota</taxon>
        <taxon>Alphaproteobacteria</taxon>
        <taxon>Rhodobacterales</taxon>
        <taxon>Paracoccaceae</taxon>
        <taxon>Limimaricola</taxon>
    </lineage>
</organism>
<feature type="domain" description="Methylmalonyl-CoA mutase alpha/beta chain catalytic" evidence="2">
    <location>
        <begin position="18"/>
        <end position="134"/>
    </location>
</feature>
<reference evidence="3 4" key="1">
    <citation type="submission" date="2020-08" db="EMBL/GenBank/DDBJ databases">
        <title>Genomic Encyclopedia of Type Strains, Phase III (KMG-III): the genomes of soil and plant-associated and newly described type strains.</title>
        <authorList>
            <person name="Whitman W."/>
        </authorList>
    </citation>
    <scope>NUCLEOTIDE SEQUENCE [LARGE SCALE GENOMIC DNA]</scope>
    <source>
        <strain evidence="3 4">CECT 8572</strain>
    </source>
</reference>
<dbReference type="Proteomes" id="UP000576152">
    <property type="component" value="Unassembled WGS sequence"/>
</dbReference>
<comment type="caution">
    <text evidence="3">The sequence shown here is derived from an EMBL/GenBank/DDBJ whole genome shotgun (WGS) entry which is preliminary data.</text>
</comment>
<feature type="domain" description="Methylmalonyl-CoA mutase alpha/beta chain catalytic" evidence="2">
    <location>
        <begin position="272"/>
        <end position="329"/>
    </location>
</feature>
<keyword evidence="4" id="KW-1185">Reference proteome</keyword>
<name>A0ABR6HQJ2_9RHOB</name>
<protein>
    <recommendedName>
        <fullName evidence="2">Methylmalonyl-CoA mutase alpha/beta chain catalytic domain-containing protein</fullName>
    </recommendedName>
</protein>
<sequence length="475" mass="49634">MTLHRSTTPRTPGAAPATLRPDLPSRAGFDSDHPLAAGLVGVEGPALAHLGDLEALWPDRLPDVLELDGGAAGPWHLALVAALAERRGVAPPQGALLHDPLALRHAAAAPAWSDRAALGLGADALCWAGRRLPGLRGARLRVSALTPEGMALTLRSGLALLAATARREKPEHLRAAACGIDIVMPADDAAARDWGALLTTLWQELVAERHGPGFAARPDLIQYRHGASEIAPPGPDAAARLRAALLRAEADELPWPETDPSRPADAAPPLSEPDRAAALVAWRRQRDGNAVQKSLLALREAAKRGINVMGPSVACAKAGVTTGEWGTVMAGALPGAVAKPEPAPPSGVTFLLARPGLDARLPRALPSPTEAHIRGIELRDTGPRRLPSDIVAAVLDDRPQALLLSLPSPQSAQMAIETLAELRRAGFGAMPALGLIEFQLDAPLEKALEAAGLPLKRARSFANGGFLQEIVNLVT</sequence>
<dbReference type="SUPFAM" id="SSF51703">
    <property type="entry name" value="Cobalamin (vitamin B12)-dependent enzymes"/>
    <property type="match status" value="2"/>
</dbReference>
<dbReference type="Pfam" id="PF01642">
    <property type="entry name" value="MM_CoA_mutase"/>
    <property type="match status" value="2"/>
</dbReference>
<dbReference type="InterPro" id="IPR006099">
    <property type="entry name" value="MeMalonylCoA_mutase_a/b_cat"/>
</dbReference>
<evidence type="ECO:0000313" key="3">
    <source>
        <dbReference type="EMBL" id="MBB3712748.1"/>
    </source>
</evidence>
<dbReference type="Gene3D" id="3.20.20.240">
    <property type="entry name" value="Methylmalonyl-CoA mutase"/>
    <property type="match status" value="2"/>
</dbReference>
<evidence type="ECO:0000259" key="2">
    <source>
        <dbReference type="Pfam" id="PF01642"/>
    </source>
</evidence>
<feature type="region of interest" description="Disordered" evidence="1">
    <location>
        <begin position="252"/>
        <end position="271"/>
    </location>
</feature>
<accession>A0ABR6HQJ2</accession>
<gene>
    <name evidence="3" type="ORF">FHS00_002343</name>
</gene>
<feature type="region of interest" description="Disordered" evidence="1">
    <location>
        <begin position="1"/>
        <end position="27"/>
    </location>
</feature>
<evidence type="ECO:0000256" key="1">
    <source>
        <dbReference type="SAM" id="MobiDB-lite"/>
    </source>
</evidence>
<dbReference type="EMBL" id="JACIBX010000008">
    <property type="protein sequence ID" value="MBB3712748.1"/>
    <property type="molecule type" value="Genomic_DNA"/>
</dbReference>
<proteinExistence type="predicted"/>
<dbReference type="RefSeq" id="WP_183473564.1">
    <property type="nucleotide sequence ID" value="NZ_JACIBX010000008.1"/>
</dbReference>
<feature type="compositionally biased region" description="Low complexity" evidence="1">
    <location>
        <begin position="1"/>
        <end position="21"/>
    </location>
</feature>